<organism evidence="3">
    <name type="scientific">freshwater metagenome</name>
    <dbReference type="NCBI Taxonomy" id="449393"/>
    <lineage>
        <taxon>unclassified sequences</taxon>
        <taxon>metagenomes</taxon>
        <taxon>ecological metagenomes</taxon>
    </lineage>
</organism>
<dbReference type="NCBIfam" id="TIGR00254">
    <property type="entry name" value="GGDEF"/>
    <property type="match status" value="1"/>
</dbReference>
<dbReference type="InterPro" id="IPR050469">
    <property type="entry name" value="Diguanylate_Cyclase"/>
</dbReference>
<feature type="region of interest" description="Disordered" evidence="1">
    <location>
        <begin position="309"/>
        <end position="344"/>
    </location>
</feature>
<dbReference type="PANTHER" id="PTHR45138:SF9">
    <property type="entry name" value="DIGUANYLATE CYCLASE DGCM-RELATED"/>
    <property type="match status" value="1"/>
</dbReference>
<dbReference type="SMART" id="SM00267">
    <property type="entry name" value="GGDEF"/>
    <property type="match status" value="1"/>
</dbReference>
<evidence type="ECO:0000256" key="1">
    <source>
        <dbReference type="SAM" id="MobiDB-lite"/>
    </source>
</evidence>
<dbReference type="InterPro" id="IPR029787">
    <property type="entry name" value="Nucleotide_cyclase"/>
</dbReference>
<proteinExistence type="predicted"/>
<sequence length="344" mass="35473">MPAPIPIHLMPTPVRSPATPAVVAARDYASQVRLALACFGIMLLVVDPATHPVPQAAAAGLAVLLATGLLHRRGMPDRWLRIEEPFALMGGVFLVTLGPPGIAPLTLLWIVSAATGVVARGGRASATGRIVVVAVLASPMLRYGVGPDSAMILFAGCGLLLSVGTVSNETHELLRDPLTGALSRAALLAEAERMVSRAREDEPVALVLIDLDDFGKLNKREGHQAGDLVLQQAAHAVMSSMRRSDTFGRLGGDEFLVLAVGDGETVAQRALDAIASAGVGASAGVASAPFDGFTVPELRRGADVALRASKQAGKNRGTVFAGPDGGRATDAPAPGARPPAGRRR</sequence>
<dbReference type="CDD" id="cd01949">
    <property type="entry name" value="GGDEF"/>
    <property type="match status" value="1"/>
</dbReference>
<gene>
    <name evidence="3" type="ORF">UFOPK3564_00012</name>
</gene>
<dbReference type="SUPFAM" id="SSF55073">
    <property type="entry name" value="Nucleotide cyclase"/>
    <property type="match status" value="1"/>
</dbReference>
<name>A0A6J7F7V7_9ZZZZ</name>
<dbReference type="InterPro" id="IPR043128">
    <property type="entry name" value="Rev_trsase/Diguanyl_cyclase"/>
</dbReference>
<dbReference type="PANTHER" id="PTHR45138">
    <property type="entry name" value="REGULATORY COMPONENTS OF SENSORY TRANSDUCTION SYSTEM"/>
    <property type="match status" value="1"/>
</dbReference>
<dbReference type="Gene3D" id="3.30.70.270">
    <property type="match status" value="1"/>
</dbReference>
<feature type="domain" description="GGDEF" evidence="2">
    <location>
        <begin position="202"/>
        <end position="322"/>
    </location>
</feature>
<reference evidence="3" key="1">
    <citation type="submission" date="2020-05" db="EMBL/GenBank/DDBJ databases">
        <authorList>
            <person name="Chiriac C."/>
            <person name="Salcher M."/>
            <person name="Ghai R."/>
            <person name="Kavagutti S V."/>
        </authorList>
    </citation>
    <scope>NUCLEOTIDE SEQUENCE</scope>
</reference>
<dbReference type="PROSITE" id="PS50887">
    <property type="entry name" value="GGDEF"/>
    <property type="match status" value="1"/>
</dbReference>
<dbReference type="AlphaFoldDB" id="A0A6J7F7V7"/>
<dbReference type="Pfam" id="PF00990">
    <property type="entry name" value="GGDEF"/>
    <property type="match status" value="1"/>
</dbReference>
<evidence type="ECO:0000259" key="2">
    <source>
        <dbReference type="PROSITE" id="PS50887"/>
    </source>
</evidence>
<protein>
    <submittedName>
        <fullName evidence="3">Unannotated protein</fullName>
    </submittedName>
</protein>
<dbReference type="EMBL" id="CAFBMK010000001">
    <property type="protein sequence ID" value="CAB4891517.1"/>
    <property type="molecule type" value="Genomic_DNA"/>
</dbReference>
<evidence type="ECO:0000313" key="3">
    <source>
        <dbReference type="EMBL" id="CAB4891517.1"/>
    </source>
</evidence>
<accession>A0A6J7F7V7</accession>
<dbReference type="InterPro" id="IPR000160">
    <property type="entry name" value="GGDEF_dom"/>
</dbReference>
<dbReference type="GO" id="GO:0052621">
    <property type="term" value="F:diguanylate cyclase activity"/>
    <property type="evidence" value="ECO:0007669"/>
    <property type="project" value="TreeGrafter"/>
</dbReference>